<accession>A0A023D6T3</accession>
<name>A0A023D6T3_ACIMT</name>
<proteinExistence type="predicted"/>
<evidence type="ECO:0000313" key="2">
    <source>
        <dbReference type="Proteomes" id="UP000019760"/>
    </source>
</evidence>
<comment type="caution">
    <text evidence="1">The sequence shown here is derived from an EMBL/GenBank/DDBJ whole genome shotgun (WGS) entry which is preliminary data.</text>
</comment>
<evidence type="ECO:0000313" key="1">
    <source>
        <dbReference type="EMBL" id="GAJ29858.1"/>
    </source>
</evidence>
<dbReference type="Proteomes" id="UP000019760">
    <property type="component" value="Unassembled WGS sequence"/>
</dbReference>
<gene>
    <name evidence="1" type="ORF">Amme_083_033</name>
</gene>
<organism evidence="1 2">
    <name type="scientific">Acidomonas methanolica NBRC 104435</name>
    <dbReference type="NCBI Taxonomy" id="1231351"/>
    <lineage>
        <taxon>Bacteria</taxon>
        <taxon>Pseudomonadati</taxon>
        <taxon>Pseudomonadota</taxon>
        <taxon>Alphaproteobacteria</taxon>
        <taxon>Acetobacterales</taxon>
        <taxon>Acetobacteraceae</taxon>
        <taxon>Acidomonas</taxon>
    </lineage>
</organism>
<keyword evidence="2" id="KW-1185">Reference proteome</keyword>
<reference evidence="2" key="1">
    <citation type="journal article" date="2014" name="FEMS Microbiol. Lett.">
        <title>Draft Genomic DNA Sequence of the Facultatively Methylotrophic Bacterium Acidomonas methanolica type strain MB58.</title>
        <authorList>
            <person name="Higashiura N."/>
            <person name="Hadano H."/>
            <person name="Hirakawa H."/>
            <person name="Matsutani M."/>
            <person name="Takabe S."/>
            <person name="Matsushita K."/>
            <person name="Azuma Y."/>
        </authorList>
    </citation>
    <scope>NUCLEOTIDE SEQUENCE [LARGE SCALE GENOMIC DNA]</scope>
    <source>
        <strain evidence="2">MB58</strain>
    </source>
</reference>
<evidence type="ECO:0008006" key="3">
    <source>
        <dbReference type="Google" id="ProtNLM"/>
    </source>
</evidence>
<dbReference type="EMBL" id="BAND01000083">
    <property type="protein sequence ID" value="GAJ29858.1"/>
    <property type="molecule type" value="Genomic_DNA"/>
</dbReference>
<dbReference type="AlphaFoldDB" id="A0A023D6T3"/>
<reference evidence="1 2" key="2">
    <citation type="journal article" date="2014" name="FEMS Microbiol. Lett.">
        <title>Draft genomic DNA sequence of the facultatively methylotrophic bacterium Acidomonas methanolica type strain MB58.</title>
        <authorList>
            <person name="Higashiura N."/>
            <person name="Hadano H."/>
            <person name="Hirakawa H."/>
            <person name="Matsutani M."/>
            <person name="Takabe S."/>
            <person name="Matsushita K."/>
            <person name="Azuma Y."/>
        </authorList>
    </citation>
    <scope>NUCLEOTIDE SEQUENCE [LARGE SCALE GENOMIC DNA]</scope>
    <source>
        <strain evidence="1 2">MB58</strain>
    </source>
</reference>
<dbReference type="Pfam" id="PF09601">
    <property type="entry name" value="DUF2459"/>
    <property type="match status" value="1"/>
</dbReference>
<dbReference type="InterPro" id="IPR011727">
    <property type="entry name" value="CHP02117"/>
</dbReference>
<protein>
    <recommendedName>
        <fullName evidence="3">DUF2459 domain-containing protein</fullName>
    </recommendedName>
</protein>
<sequence>MLFGYGKRTFFTARADDLSAYILAPLPGRAVIQTMALNVAPDRAYAPGQVTAIPLAPAAMDRLTRAIWADFVLDPSGHPHLTNTGEGRVSLFYAARSRYTLTHDCNRWSCSLLHSAIPALPPEGVILASQTTGRLHARLPPLCRN</sequence>